<evidence type="ECO:0000256" key="1">
    <source>
        <dbReference type="SAM" id="MobiDB-lite"/>
    </source>
</evidence>
<dbReference type="Proteomes" id="UP000233551">
    <property type="component" value="Unassembled WGS sequence"/>
</dbReference>
<proteinExistence type="predicted"/>
<organism evidence="2 3">
    <name type="scientific">Punica granatum</name>
    <name type="common">Pomegranate</name>
    <dbReference type="NCBI Taxonomy" id="22663"/>
    <lineage>
        <taxon>Eukaryota</taxon>
        <taxon>Viridiplantae</taxon>
        <taxon>Streptophyta</taxon>
        <taxon>Embryophyta</taxon>
        <taxon>Tracheophyta</taxon>
        <taxon>Spermatophyta</taxon>
        <taxon>Magnoliopsida</taxon>
        <taxon>eudicotyledons</taxon>
        <taxon>Gunneridae</taxon>
        <taxon>Pentapetalae</taxon>
        <taxon>rosids</taxon>
        <taxon>malvids</taxon>
        <taxon>Myrtales</taxon>
        <taxon>Lythraceae</taxon>
        <taxon>Punica</taxon>
    </lineage>
</organism>
<dbReference type="AlphaFoldDB" id="A0A2I0KT05"/>
<feature type="compositionally biased region" description="Basic and acidic residues" evidence="1">
    <location>
        <begin position="141"/>
        <end position="157"/>
    </location>
</feature>
<feature type="non-terminal residue" evidence="2">
    <location>
        <position position="499"/>
    </location>
</feature>
<gene>
    <name evidence="2" type="ORF">CRG98_008012</name>
</gene>
<dbReference type="EMBL" id="PGOL01000364">
    <property type="protein sequence ID" value="PKI71604.1"/>
    <property type="molecule type" value="Genomic_DNA"/>
</dbReference>
<comment type="caution">
    <text evidence="2">The sequence shown here is derived from an EMBL/GenBank/DDBJ whole genome shotgun (WGS) entry which is preliminary data.</text>
</comment>
<evidence type="ECO:0000313" key="2">
    <source>
        <dbReference type="EMBL" id="PKI71604.1"/>
    </source>
</evidence>
<keyword evidence="3" id="KW-1185">Reference proteome</keyword>
<evidence type="ECO:0008006" key="4">
    <source>
        <dbReference type="Google" id="ProtNLM"/>
    </source>
</evidence>
<protein>
    <recommendedName>
        <fullName evidence="4">MULE transposase domain-containing protein</fullName>
    </recommendedName>
</protein>
<name>A0A2I0KT05_PUNGR</name>
<accession>A0A2I0KT05</accession>
<feature type="region of interest" description="Disordered" evidence="1">
    <location>
        <begin position="92"/>
        <end position="191"/>
    </location>
</feature>
<feature type="compositionally biased region" description="Acidic residues" evidence="1">
    <location>
        <begin position="93"/>
        <end position="120"/>
    </location>
</feature>
<sequence>MDGDLYTLIFPHGSELVSESRVQYVGGEIDVWGELVPGLEVQEGLRDFETDQDAHTLYVSVRNVRKIEFYFTQNEKETVVAELANQVLQFVASDEDDSEDEEQYEDENEDEDAWELESDGLNDSYSDDAWLPGQDGDEHDDCTGDDRDAGEGRRGATMDKTVNAAGEVLAEEAEEEAREKGGEGSNRAESSRVFKEAVKDYTISIGREVVMKKNDKGLRETIKELCPDIIHRFCVKHLEANVWRNWHRVDLKKKIWQCTRSNTIEEFERYFAELRCISEEAYEYLQLLDKHSRTRVAFKVVGIDAEKHVNPCYSKETWEMIYAPCIALLRVEDQWIKVGVEPVEAPRFAKGGDRPKKKKFKANVGLKTHISLKGSIRKYNVEGRCFVLMCMWLCLCWPSAAIVANSGSHPALLFFPCDRRPAAVPLRYTSYCFSSCSAPTSYCSGLPSYRDQLQLLLPAPPRPAAAAPERINKSALGISLTPLRSLLLPWPSWVSLSIW</sequence>
<evidence type="ECO:0000313" key="3">
    <source>
        <dbReference type="Proteomes" id="UP000233551"/>
    </source>
</evidence>
<reference evidence="2 3" key="1">
    <citation type="submission" date="2017-11" db="EMBL/GenBank/DDBJ databases">
        <title>De-novo sequencing of pomegranate (Punica granatum L.) genome.</title>
        <authorList>
            <person name="Akparov Z."/>
            <person name="Amiraslanov A."/>
            <person name="Hajiyeva S."/>
            <person name="Abbasov M."/>
            <person name="Kaur K."/>
            <person name="Hamwieh A."/>
            <person name="Solovyev V."/>
            <person name="Salamov A."/>
            <person name="Braich B."/>
            <person name="Kosarev P."/>
            <person name="Mahmoud A."/>
            <person name="Hajiyev E."/>
            <person name="Babayeva S."/>
            <person name="Izzatullayeva V."/>
            <person name="Mammadov A."/>
            <person name="Mammadov A."/>
            <person name="Sharifova S."/>
            <person name="Ojaghi J."/>
            <person name="Eynullazada K."/>
            <person name="Bayramov B."/>
            <person name="Abdulazimova A."/>
            <person name="Shahmuradov I."/>
        </authorList>
    </citation>
    <scope>NUCLEOTIDE SEQUENCE [LARGE SCALE GENOMIC DNA]</scope>
    <source>
        <strain evidence="3">cv. AG2017</strain>
        <tissue evidence="2">Leaf</tissue>
    </source>
</reference>